<name>A0A8J4PKQ7_9MYCE</name>
<dbReference type="InterPro" id="IPR008978">
    <property type="entry name" value="HSP20-like_chaperone"/>
</dbReference>
<feature type="domain" description="SHSP" evidence="4">
    <location>
        <begin position="41"/>
        <end position="163"/>
    </location>
</feature>
<dbReference type="PANTHER" id="PTHR11527">
    <property type="entry name" value="HEAT-SHOCK PROTEIN 20 FAMILY MEMBER"/>
    <property type="match status" value="1"/>
</dbReference>
<dbReference type="InterPro" id="IPR002068">
    <property type="entry name" value="A-crystallin/Hsp20_dom"/>
</dbReference>
<dbReference type="SUPFAM" id="SSF49764">
    <property type="entry name" value="HSP20-like chaperones"/>
    <property type="match status" value="1"/>
</dbReference>
<comment type="caution">
    <text evidence="5">The sequence shown here is derived from an EMBL/GenBank/DDBJ whole genome shotgun (WGS) entry which is preliminary data.</text>
</comment>
<accession>A0A8J4PKQ7</accession>
<evidence type="ECO:0000256" key="2">
    <source>
        <dbReference type="PROSITE-ProRule" id="PRU00285"/>
    </source>
</evidence>
<organism evidence="5 6">
    <name type="scientific">Polysphondylium violaceum</name>
    <dbReference type="NCBI Taxonomy" id="133409"/>
    <lineage>
        <taxon>Eukaryota</taxon>
        <taxon>Amoebozoa</taxon>
        <taxon>Evosea</taxon>
        <taxon>Eumycetozoa</taxon>
        <taxon>Dictyostelia</taxon>
        <taxon>Dictyosteliales</taxon>
        <taxon>Dictyosteliaceae</taxon>
        <taxon>Polysphondylium</taxon>
    </lineage>
</organism>
<keyword evidence="1" id="KW-0346">Stress response</keyword>
<dbReference type="Gene3D" id="2.60.40.790">
    <property type="match status" value="1"/>
</dbReference>
<evidence type="ECO:0000259" key="4">
    <source>
        <dbReference type="PROSITE" id="PS01031"/>
    </source>
</evidence>
<dbReference type="OrthoDB" id="5511210at2759"/>
<dbReference type="CDD" id="cd06464">
    <property type="entry name" value="ACD_sHsps-like"/>
    <property type="match status" value="1"/>
</dbReference>
<reference evidence="5" key="1">
    <citation type="submission" date="2020-01" db="EMBL/GenBank/DDBJ databases">
        <title>Development of genomics and gene disruption for Polysphondylium violaceum indicates a role for the polyketide synthase stlB in stalk morphogenesis.</title>
        <authorList>
            <person name="Narita B."/>
            <person name="Kawabe Y."/>
            <person name="Kin K."/>
            <person name="Saito T."/>
            <person name="Gibbs R."/>
            <person name="Kuspa A."/>
            <person name="Muzny D."/>
            <person name="Queller D."/>
            <person name="Richards S."/>
            <person name="Strassman J."/>
            <person name="Sucgang R."/>
            <person name="Worley K."/>
            <person name="Schaap P."/>
        </authorList>
    </citation>
    <scope>NUCLEOTIDE SEQUENCE</scope>
    <source>
        <strain evidence="5">QSvi11</strain>
    </source>
</reference>
<protein>
    <recommendedName>
        <fullName evidence="4">SHSP domain-containing protein</fullName>
    </recommendedName>
</protein>
<evidence type="ECO:0000313" key="6">
    <source>
        <dbReference type="Proteomes" id="UP000695562"/>
    </source>
</evidence>
<dbReference type="PROSITE" id="PS01031">
    <property type="entry name" value="SHSP"/>
    <property type="match status" value="1"/>
</dbReference>
<gene>
    <name evidence="5" type="ORF">CYY_010372</name>
</gene>
<dbReference type="Pfam" id="PF00011">
    <property type="entry name" value="HSP20"/>
    <property type="match status" value="1"/>
</dbReference>
<dbReference type="AlphaFoldDB" id="A0A8J4PKQ7"/>
<keyword evidence="6" id="KW-1185">Reference proteome</keyword>
<dbReference type="Proteomes" id="UP000695562">
    <property type="component" value="Unassembled WGS sequence"/>
</dbReference>
<sequence>MSAFTHVYSFISDIYRLQDEHQQLPHQQHFYKDKDTADTPLKKITYDPAVDIYETTETFLIELEACGVDKENISIRWRNNASKLIVKGYRRNDKLCSTQNDKLQPPTKIILNERKYGNFKKEFKFKPNFIQCDSICANLVDGVLHITIQKTFPKDKNTNTISK</sequence>
<proteinExistence type="inferred from homology"/>
<evidence type="ECO:0000313" key="5">
    <source>
        <dbReference type="EMBL" id="KAF2068299.1"/>
    </source>
</evidence>
<comment type="similarity">
    <text evidence="2 3">Belongs to the small heat shock protein (HSP20) family.</text>
</comment>
<evidence type="ECO:0000256" key="3">
    <source>
        <dbReference type="RuleBase" id="RU003616"/>
    </source>
</evidence>
<dbReference type="EMBL" id="AJWJ01001069">
    <property type="protein sequence ID" value="KAF2068299.1"/>
    <property type="molecule type" value="Genomic_DNA"/>
</dbReference>
<dbReference type="InterPro" id="IPR031107">
    <property type="entry name" value="Small_HSP"/>
</dbReference>
<evidence type="ECO:0000256" key="1">
    <source>
        <dbReference type="ARBA" id="ARBA00023016"/>
    </source>
</evidence>